<reference evidence="3" key="2">
    <citation type="submission" date="2018-05" db="EMBL/GenBank/DDBJ databases">
        <title>OgluRS3 (Oryza glumaepatula Reference Sequence Version 3).</title>
        <authorList>
            <person name="Zhang J."/>
            <person name="Kudrna D."/>
            <person name="Lee S."/>
            <person name="Talag J."/>
            <person name="Welchert J."/>
            <person name="Wing R.A."/>
        </authorList>
    </citation>
    <scope>NUCLEOTIDE SEQUENCE [LARGE SCALE GENOMIC DNA]</scope>
</reference>
<feature type="transmembrane region" description="Helical" evidence="1">
    <location>
        <begin position="15"/>
        <end position="33"/>
    </location>
</feature>
<evidence type="ECO:0000313" key="3">
    <source>
        <dbReference type="EnsemblPlants" id="OGLUM11G06250.1"/>
    </source>
</evidence>
<keyword evidence="1" id="KW-1133">Transmembrane helix</keyword>
<feature type="transmembrane region" description="Helical" evidence="1">
    <location>
        <begin position="118"/>
        <end position="137"/>
    </location>
</feature>
<reference evidence="3" key="1">
    <citation type="submission" date="2015-04" db="UniProtKB">
        <authorList>
            <consortium name="EnsemblPlants"/>
        </authorList>
    </citation>
    <scope>IDENTIFICATION</scope>
</reference>
<sequence length="583" mass="67158">MGISLSGAVQWWEEWQLRILVLGSLGVQFYLAIFANARKKHIRPLFRFSIWLAYLGGDAVAIYALATLFNRQKKLQDKTGSHDLEVLWAPILLMHLGGQIFSISAYNIEDNELWRRHIVTSVSHVIVALYVFTKFWSPSADRRLLAAAILLFIIGVFKCFDKPRALMSSSFTSIVSTFHPSPRTESIDREVEQEEYIQKAKDFMQFKEHATSSSSNPTISEEHAHLSLPDKLFVDFAYSYANRLTKLESFWLLNADRVYKALCEGLSHTFNLIYSKVWQKDDQNRAAASIDIIVTFILLYVTYFMEFATILTWGYYSVDEWSNVVFQHNLIGFLVCKKRHKKLMAIADCLQCKGLLDQYFHLEPCYSSEDITNLLSAHAKDGWLNCIMDVQSYWKFSDTRGHWTLECNECEDTVIRSNIEKPFDESIILWHLATDFCFHHKDASPDSDECAKPCRQISNYMMHLFRRVLSTAAYEELEDILQGDDVSFLDEKELTQEIIGKAEFAECGFIRDAWILAKELKQLGDEKKMWEVIKGVWMEMLCFSAGRCRGYLHAKSLGTGGEYLTVVSLVMSHAGLETFAERL</sequence>
<feature type="transmembrane region" description="Helical" evidence="1">
    <location>
        <begin position="292"/>
        <end position="316"/>
    </location>
</feature>
<organism evidence="3">
    <name type="scientific">Oryza glumipatula</name>
    <dbReference type="NCBI Taxonomy" id="40148"/>
    <lineage>
        <taxon>Eukaryota</taxon>
        <taxon>Viridiplantae</taxon>
        <taxon>Streptophyta</taxon>
        <taxon>Embryophyta</taxon>
        <taxon>Tracheophyta</taxon>
        <taxon>Spermatophyta</taxon>
        <taxon>Magnoliopsida</taxon>
        <taxon>Liliopsida</taxon>
        <taxon>Poales</taxon>
        <taxon>Poaceae</taxon>
        <taxon>BOP clade</taxon>
        <taxon>Oryzoideae</taxon>
        <taxon>Oryzeae</taxon>
        <taxon>Oryzinae</taxon>
        <taxon>Oryza</taxon>
    </lineage>
</organism>
<dbReference type="Proteomes" id="UP000026961">
    <property type="component" value="Chromosome 11"/>
</dbReference>
<dbReference type="STRING" id="40148.A0A0E0BGN0"/>
<dbReference type="Gramene" id="OGLUM11G06250.1">
    <property type="protein sequence ID" value="OGLUM11G06250.1"/>
    <property type="gene ID" value="OGLUM11G06250"/>
</dbReference>
<dbReference type="eggNOG" id="ENOG502RRPP">
    <property type="taxonomic scope" value="Eukaryota"/>
</dbReference>
<protein>
    <recommendedName>
        <fullName evidence="2">DUF4220 domain-containing protein</fullName>
    </recommendedName>
</protein>
<evidence type="ECO:0000259" key="2">
    <source>
        <dbReference type="Pfam" id="PF13968"/>
    </source>
</evidence>
<dbReference type="HOGENOM" id="CLU_009180_4_0_1"/>
<dbReference type="AlphaFoldDB" id="A0A0E0BGN0"/>
<dbReference type="PANTHER" id="PTHR31325">
    <property type="entry name" value="OS01G0798800 PROTEIN-RELATED"/>
    <property type="match status" value="1"/>
</dbReference>
<feature type="transmembrane region" description="Helical" evidence="1">
    <location>
        <begin position="45"/>
        <end position="66"/>
    </location>
</feature>
<dbReference type="InterPro" id="IPR007658">
    <property type="entry name" value="DUF594"/>
</dbReference>
<evidence type="ECO:0000256" key="1">
    <source>
        <dbReference type="SAM" id="Phobius"/>
    </source>
</evidence>
<dbReference type="Pfam" id="PF04578">
    <property type="entry name" value="DUF594"/>
    <property type="match status" value="1"/>
</dbReference>
<proteinExistence type="predicted"/>
<keyword evidence="1" id="KW-0812">Transmembrane</keyword>
<feature type="transmembrane region" description="Helical" evidence="1">
    <location>
        <begin position="86"/>
        <end position="106"/>
    </location>
</feature>
<keyword evidence="4" id="KW-1185">Reference proteome</keyword>
<name>A0A0E0BGN0_9ORYZ</name>
<dbReference type="InterPro" id="IPR025315">
    <property type="entry name" value="DUF4220"/>
</dbReference>
<keyword evidence="1" id="KW-0472">Membrane</keyword>
<feature type="domain" description="DUF4220" evidence="2">
    <location>
        <begin position="51"/>
        <end position="277"/>
    </location>
</feature>
<evidence type="ECO:0000313" key="4">
    <source>
        <dbReference type="Proteomes" id="UP000026961"/>
    </source>
</evidence>
<feature type="transmembrane region" description="Helical" evidence="1">
    <location>
        <begin position="143"/>
        <end position="160"/>
    </location>
</feature>
<accession>A0A0E0BGN0</accession>
<dbReference type="EnsemblPlants" id="OGLUM11G06250.1">
    <property type="protein sequence ID" value="OGLUM11G06250.1"/>
    <property type="gene ID" value="OGLUM11G06250"/>
</dbReference>
<dbReference type="Pfam" id="PF13968">
    <property type="entry name" value="DUF4220"/>
    <property type="match status" value="1"/>
</dbReference>